<sequence length="201" mass="23470">MKNTKVIDIDNLKVEISKWANHSMSIRGRDTLVASDKFWDKTFIDLQNNKEALKIQSLIVKPNTLLYRVHIGGNNKPDYDDYDDRGEDQNKVYEYKYKEWLDENNVDAIRFDNHWVSFTKDVDVIGSDYFGEKKRRGFVTVIASSKAIDISSFRTKGFDEKEVVAPMDKETEIETLSFHDFIKKYGTGNSDYEKREKAKQS</sequence>
<reference evidence="1 2" key="1">
    <citation type="submission" date="2017-09" db="EMBL/GenBank/DDBJ databases">
        <title>Large-scale bioinformatics analysis of Bacillus genomes uncovers conserved roles of natural products in bacterial physiology.</title>
        <authorList>
            <consortium name="Agbiome Team Llc"/>
            <person name="Bleich R.M."/>
            <person name="Grubbs K.J."/>
            <person name="Santa Maria K.C."/>
            <person name="Allen S.E."/>
            <person name="Farag S."/>
            <person name="Shank E.A."/>
            <person name="Bowers A."/>
        </authorList>
    </citation>
    <scope>NUCLEOTIDE SEQUENCE [LARGE SCALE GENOMIC DNA]</scope>
    <source>
        <strain evidence="1 2">AFS042148</strain>
    </source>
</reference>
<gene>
    <name evidence="1" type="ORF">COF62_30820</name>
</gene>
<accession>A0AAP8JUK9</accession>
<proteinExistence type="predicted"/>
<name>A0AAP8JUK9_9BACI</name>
<dbReference type="EMBL" id="NUSY01000076">
    <property type="protein sequence ID" value="PHE04860.1"/>
    <property type="molecule type" value="Genomic_DNA"/>
</dbReference>
<organism evidence="1 2">
    <name type="scientific">Bacillus toyonensis</name>
    <dbReference type="NCBI Taxonomy" id="155322"/>
    <lineage>
        <taxon>Bacteria</taxon>
        <taxon>Bacillati</taxon>
        <taxon>Bacillota</taxon>
        <taxon>Bacilli</taxon>
        <taxon>Bacillales</taxon>
        <taxon>Bacillaceae</taxon>
        <taxon>Bacillus</taxon>
        <taxon>Bacillus cereus group</taxon>
    </lineage>
</organism>
<evidence type="ECO:0000313" key="2">
    <source>
        <dbReference type="Proteomes" id="UP000224044"/>
    </source>
</evidence>
<dbReference type="Proteomes" id="UP000224044">
    <property type="component" value="Unassembled WGS sequence"/>
</dbReference>
<protein>
    <submittedName>
        <fullName evidence="1">Uncharacterized protein</fullName>
    </submittedName>
</protein>
<comment type="caution">
    <text evidence="1">The sequence shown here is derived from an EMBL/GenBank/DDBJ whole genome shotgun (WGS) entry which is preliminary data.</text>
</comment>
<evidence type="ECO:0000313" key="1">
    <source>
        <dbReference type="EMBL" id="PHE04860.1"/>
    </source>
</evidence>
<dbReference type="RefSeq" id="WP_074596377.1">
    <property type="nucleotide sequence ID" value="NZ_NUSY01000076.1"/>
</dbReference>
<dbReference type="AlphaFoldDB" id="A0AAP8JUK9"/>